<proteinExistence type="predicted"/>
<evidence type="ECO:0000313" key="3">
    <source>
        <dbReference type="Proteomes" id="UP001642409"/>
    </source>
</evidence>
<keyword evidence="3" id="KW-1185">Reference proteome</keyword>
<reference evidence="2 3" key="2">
    <citation type="submission" date="2024-07" db="EMBL/GenBank/DDBJ databases">
        <authorList>
            <person name="Akdeniz Z."/>
        </authorList>
    </citation>
    <scope>NUCLEOTIDE SEQUENCE [LARGE SCALE GENOMIC DNA]</scope>
</reference>
<dbReference type="AlphaFoldDB" id="A0AA86NMJ3"/>
<evidence type="ECO:0000313" key="1">
    <source>
        <dbReference type="EMBL" id="CAI9922019.1"/>
    </source>
</evidence>
<dbReference type="EMBL" id="CAXDID020000303">
    <property type="protein sequence ID" value="CAL6073892.1"/>
    <property type="molecule type" value="Genomic_DNA"/>
</dbReference>
<comment type="caution">
    <text evidence="1">The sequence shown here is derived from an EMBL/GenBank/DDBJ whole genome shotgun (WGS) entry which is preliminary data.</text>
</comment>
<dbReference type="Proteomes" id="UP001642409">
    <property type="component" value="Unassembled WGS sequence"/>
</dbReference>
<organism evidence="1">
    <name type="scientific">Hexamita inflata</name>
    <dbReference type="NCBI Taxonomy" id="28002"/>
    <lineage>
        <taxon>Eukaryota</taxon>
        <taxon>Metamonada</taxon>
        <taxon>Diplomonadida</taxon>
        <taxon>Hexamitidae</taxon>
        <taxon>Hexamitinae</taxon>
        <taxon>Hexamita</taxon>
    </lineage>
</organism>
<protein>
    <submittedName>
        <fullName evidence="2">Hypothetical_protein</fullName>
    </submittedName>
</protein>
<evidence type="ECO:0000313" key="2">
    <source>
        <dbReference type="EMBL" id="CAL6073892.1"/>
    </source>
</evidence>
<name>A0AA86NMJ3_9EUKA</name>
<reference evidence="1" key="1">
    <citation type="submission" date="2023-06" db="EMBL/GenBank/DDBJ databases">
        <authorList>
            <person name="Kurt Z."/>
        </authorList>
    </citation>
    <scope>NUCLEOTIDE SEQUENCE</scope>
</reference>
<sequence>MQVNSFTKAAARLLNISCKDPCAVHSQVVRFLELNRESYVWFELAYVLNKPASAVKMFFETVYSKAVRQHQTPQQPREKEAESLSSCIESAQFTRQLEKLLQLTESD</sequence>
<accession>A0AA86NMJ3</accession>
<dbReference type="EMBL" id="CATOUU010000241">
    <property type="protein sequence ID" value="CAI9922019.1"/>
    <property type="molecule type" value="Genomic_DNA"/>
</dbReference>
<gene>
    <name evidence="2" type="ORF">HINF_LOCUS56321</name>
    <name evidence="1" type="ORF">HINF_LOCUS9664</name>
</gene>